<keyword evidence="3" id="KW-1185">Reference proteome</keyword>
<sequence length="146" mass="16612">MKIQTDLNIQEIDQRISDIQKKETRLIIFPSPNKIRYANRDGDKLILTNSTFRAFGNINISKKEILVKIEISTVYKIAGIVTLLLFSVSVLFNKVTINGNANPSVYEKLTYLGFCLLLLLIPVLILLKQKSDFQKRIKEVLGSRGD</sequence>
<keyword evidence="1" id="KW-0812">Transmembrane</keyword>
<comment type="caution">
    <text evidence="2">The sequence shown here is derived from an EMBL/GenBank/DDBJ whole genome shotgun (WGS) entry which is preliminary data.</text>
</comment>
<dbReference type="EMBL" id="JBHUHZ010000002">
    <property type="protein sequence ID" value="MFD2163713.1"/>
    <property type="molecule type" value="Genomic_DNA"/>
</dbReference>
<proteinExistence type="predicted"/>
<reference evidence="3" key="1">
    <citation type="journal article" date="2019" name="Int. J. Syst. Evol. Microbiol.">
        <title>The Global Catalogue of Microorganisms (GCM) 10K type strain sequencing project: providing services to taxonomists for standard genome sequencing and annotation.</title>
        <authorList>
            <consortium name="The Broad Institute Genomics Platform"/>
            <consortium name="The Broad Institute Genome Sequencing Center for Infectious Disease"/>
            <person name="Wu L."/>
            <person name="Ma J."/>
        </authorList>
    </citation>
    <scope>NUCLEOTIDE SEQUENCE [LARGE SCALE GENOMIC DNA]</scope>
    <source>
        <strain evidence="3">KCTC 42217</strain>
    </source>
</reference>
<feature type="transmembrane region" description="Helical" evidence="1">
    <location>
        <begin position="73"/>
        <end position="97"/>
    </location>
</feature>
<name>A0ABW4ZNZ0_9SPHI</name>
<organism evidence="2 3">
    <name type="scientific">Paradesertivirga mongoliensis</name>
    <dbReference type="NCBI Taxonomy" id="2100740"/>
    <lineage>
        <taxon>Bacteria</taxon>
        <taxon>Pseudomonadati</taxon>
        <taxon>Bacteroidota</taxon>
        <taxon>Sphingobacteriia</taxon>
        <taxon>Sphingobacteriales</taxon>
        <taxon>Sphingobacteriaceae</taxon>
        <taxon>Paradesertivirga</taxon>
    </lineage>
</organism>
<feature type="transmembrane region" description="Helical" evidence="1">
    <location>
        <begin position="109"/>
        <end position="127"/>
    </location>
</feature>
<protein>
    <submittedName>
        <fullName evidence="2">Uncharacterized protein</fullName>
    </submittedName>
</protein>
<accession>A0ABW4ZNZ0</accession>
<dbReference type="RefSeq" id="WP_255900380.1">
    <property type="nucleotide sequence ID" value="NZ_JAFMZO010000002.1"/>
</dbReference>
<evidence type="ECO:0000313" key="2">
    <source>
        <dbReference type="EMBL" id="MFD2163713.1"/>
    </source>
</evidence>
<keyword evidence="1" id="KW-1133">Transmembrane helix</keyword>
<gene>
    <name evidence="2" type="ORF">ACFSJU_14985</name>
</gene>
<evidence type="ECO:0000313" key="3">
    <source>
        <dbReference type="Proteomes" id="UP001597387"/>
    </source>
</evidence>
<dbReference type="Proteomes" id="UP001597387">
    <property type="component" value="Unassembled WGS sequence"/>
</dbReference>
<evidence type="ECO:0000256" key="1">
    <source>
        <dbReference type="SAM" id="Phobius"/>
    </source>
</evidence>
<keyword evidence="1" id="KW-0472">Membrane</keyword>